<protein>
    <submittedName>
        <fullName evidence="3">Uncharacterized protein</fullName>
    </submittedName>
</protein>
<dbReference type="AlphaFoldDB" id="A0A067K602"/>
<evidence type="ECO:0000313" key="4">
    <source>
        <dbReference type="Proteomes" id="UP000027138"/>
    </source>
</evidence>
<dbReference type="EMBL" id="KK914609">
    <property type="protein sequence ID" value="KDP31656.1"/>
    <property type="molecule type" value="Genomic_DNA"/>
</dbReference>
<name>A0A067K602_JATCU</name>
<evidence type="ECO:0000256" key="1">
    <source>
        <dbReference type="SAM" id="Coils"/>
    </source>
</evidence>
<keyword evidence="4" id="KW-1185">Reference proteome</keyword>
<dbReference type="KEGG" id="jcu:105640068"/>
<feature type="compositionally biased region" description="Polar residues" evidence="2">
    <location>
        <begin position="96"/>
        <end position="107"/>
    </location>
</feature>
<feature type="region of interest" description="Disordered" evidence="2">
    <location>
        <begin position="1"/>
        <end position="50"/>
    </location>
</feature>
<feature type="region of interest" description="Disordered" evidence="2">
    <location>
        <begin position="226"/>
        <end position="253"/>
    </location>
</feature>
<feature type="coiled-coil region" evidence="1">
    <location>
        <begin position="346"/>
        <end position="380"/>
    </location>
</feature>
<evidence type="ECO:0000256" key="2">
    <source>
        <dbReference type="SAM" id="MobiDB-lite"/>
    </source>
</evidence>
<dbReference type="Pfam" id="PF03004">
    <property type="entry name" value="Transposase_24"/>
    <property type="match status" value="1"/>
</dbReference>
<feature type="compositionally biased region" description="Basic residues" evidence="2">
    <location>
        <begin position="1"/>
        <end position="18"/>
    </location>
</feature>
<proteinExistence type="predicted"/>
<evidence type="ECO:0000313" key="3">
    <source>
        <dbReference type="EMBL" id="KDP31656.1"/>
    </source>
</evidence>
<gene>
    <name evidence="3" type="ORF">JCGZ_14972</name>
</gene>
<keyword evidence="1" id="KW-0175">Coiled coil</keyword>
<feature type="region of interest" description="Disordered" evidence="2">
    <location>
        <begin position="67"/>
        <end position="107"/>
    </location>
</feature>
<dbReference type="OrthoDB" id="1425988at2759"/>
<dbReference type="Proteomes" id="UP000027138">
    <property type="component" value="Unassembled WGS sequence"/>
</dbReference>
<sequence>MNRGKGRVGPTPKRRSAHAGRGSSPFCRGTCSSRHGSLPLSRRALPPPVQSIVNPGQMLDPMQRITTSPALSPASPALPLHHVAPSRASPEASPSQVGLTSAATSAHATGRVPIRHEGNMLDLSHTFSQRMTKIFKERLDVEGSSWKKVSKNTREFYWKRFKKYFPCDEPICAFTEDVWQDEVAVRYENFLNSLRGKGKQSYIPDNVWNKWNEDWKVSEYLAVSTQNSKNHHKEMDGEEVGPSHQAGGSISHAQQKKRIAKLIGCNPTSEELIKRTHTDNHDRHTFIDKRSNDVAKGYFAQQGTGWMQEHGVYEISSQASNYYSHEGPRSPSPMLPAQDPDKAEMIRNLKEQIDAQGRIIMELQQELQQMQQQSLEMRSACTTFASQPAPYLIAPISKIGSDQPADGPRSGE</sequence>
<dbReference type="InterPro" id="IPR004252">
    <property type="entry name" value="Probable_transposase_24"/>
</dbReference>
<accession>A0A067K602</accession>
<reference evidence="3 4" key="1">
    <citation type="journal article" date="2014" name="PLoS ONE">
        <title>Global Analysis of Gene Expression Profiles in Physic Nut (Jatropha curcas L.) Seedlings Exposed to Salt Stress.</title>
        <authorList>
            <person name="Zhang L."/>
            <person name="Zhang C."/>
            <person name="Wu P."/>
            <person name="Chen Y."/>
            <person name="Li M."/>
            <person name="Jiang H."/>
            <person name="Wu G."/>
        </authorList>
    </citation>
    <scope>NUCLEOTIDE SEQUENCE [LARGE SCALE GENOMIC DNA]</scope>
    <source>
        <strain evidence="4">cv. GZQX0401</strain>
        <tissue evidence="3">Young leaves</tissue>
    </source>
</reference>
<organism evidence="3 4">
    <name type="scientific">Jatropha curcas</name>
    <name type="common">Barbados nut</name>
    <dbReference type="NCBI Taxonomy" id="180498"/>
    <lineage>
        <taxon>Eukaryota</taxon>
        <taxon>Viridiplantae</taxon>
        <taxon>Streptophyta</taxon>
        <taxon>Embryophyta</taxon>
        <taxon>Tracheophyta</taxon>
        <taxon>Spermatophyta</taxon>
        <taxon>Magnoliopsida</taxon>
        <taxon>eudicotyledons</taxon>
        <taxon>Gunneridae</taxon>
        <taxon>Pentapetalae</taxon>
        <taxon>rosids</taxon>
        <taxon>fabids</taxon>
        <taxon>Malpighiales</taxon>
        <taxon>Euphorbiaceae</taxon>
        <taxon>Crotonoideae</taxon>
        <taxon>Jatropheae</taxon>
        <taxon>Jatropha</taxon>
    </lineage>
</organism>
<feature type="compositionally biased region" description="Low complexity" evidence="2">
    <location>
        <begin position="68"/>
        <end position="95"/>
    </location>
</feature>